<protein>
    <submittedName>
        <fullName evidence="7">Carbohydrate-binding module family 50 protein</fullName>
    </submittedName>
</protein>
<dbReference type="Gene3D" id="3.10.350.10">
    <property type="entry name" value="LysM domain"/>
    <property type="match status" value="2"/>
</dbReference>
<organism evidence="7 8">
    <name type="scientific">Parathielavia hyrcaniae</name>
    <dbReference type="NCBI Taxonomy" id="113614"/>
    <lineage>
        <taxon>Eukaryota</taxon>
        <taxon>Fungi</taxon>
        <taxon>Dikarya</taxon>
        <taxon>Ascomycota</taxon>
        <taxon>Pezizomycotina</taxon>
        <taxon>Sordariomycetes</taxon>
        <taxon>Sordariomycetidae</taxon>
        <taxon>Sordariales</taxon>
        <taxon>Chaetomiaceae</taxon>
        <taxon>Parathielavia</taxon>
    </lineage>
</organism>
<dbReference type="Pfam" id="PF01476">
    <property type="entry name" value="LysM"/>
    <property type="match status" value="1"/>
</dbReference>
<evidence type="ECO:0000256" key="1">
    <source>
        <dbReference type="ARBA" id="ARBA00022669"/>
    </source>
</evidence>
<feature type="domain" description="LysM" evidence="6">
    <location>
        <begin position="109"/>
        <end position="155"/>
    </location>
</feature>
<feature type="region of interest" description="Disordered" evidence="5">
    <location>
        <begin position="72"/>
        <end position="93"/>
    </location>
</feature>
<reference evidence="7" key="2">
    <citation type="submission" date="2023-05" db="EMBL/GenBank/DDBJ databases">
        <authorList>
            <consortium name="Lawrence Berkeley National Laboratory"/>
            <person name="Steindorff A."/>
            <person name="Hensen N."/>
            <person name="Bonometti L."/>
            <person name="Westerberg I."/>
            <person name="Brannstrom I.O."/>
            <person name="Guillou S."/>
            <person name="Cros-Aarteil S."/>
            <person name="Calhoun S."/>
            <person name="Haridas S."/>
            <person name="Kuo A."/>
            <person name="Mondo S."/>
            <person name="Pangilinan J."/>
            <person name="Riley R."/>
            <person name="Labutti K."/>
            <person name="Andreopoulos B."/>
            <person name="Lipzen A."/>
            <person name="Chen C."/>
            <person name="Yanf M."/>
            <person name="Daum C."/>
            <person name="Ng V."/>
            <person name="Clum A."/>
            <person name="Ohm R."/>
            <person name="Martin F."/>
            <person name="Silar P."/>
            <person name="Natvig D."/>
            <person name="Lalanne C."/>
            <person name="Gautier V."/>
            <person name="Ament-Velasquez S.L."/>
            <person name="Kruys A."/>
            <person name="Hutchinson M.I."/>
            <person name="Powell A.J."/>
            <person name="Barry K."/>
            <person name="Miller A.N."/>
            <person name="Grigoriev I.V."/>
            <person name="Debuchy R."/>
            <person name="Gladieux P."/>
            <person name="Thoren M.H."/>
            <person name="Johannesson H."/>
        </authorList>
    </citation>
    <scope>NUCLEOTIDE SEQUENCE</scope>
    <source>
        <strain evidence="7">CBS 757.83</strain>
    </source>
</reference>
<keyword evidence="8" id="KW-1185">Reference proteome</keyword>
<keyword evidence="3" id="KW-0843">Virulence</keyword>
<evidence type="ECO:0000259" key="6">
    <source>
        <dbReference type="PROSITE" id="PS51782"/>
    </source>
</evidence>
<evidence type="ECO:0000313" key="7">
    <source>
        <dbReference type="EMBL" id="KAK4096007.1"/>
    </source>
</evidence>
<evidence type="ECO:0000313" key="8">
    <source>
        <dbReference type="Proteomes" id="UP001305647"/>
    </source>
</evidence>
<keyword evidence="2" id="KW-0732">Signal</keyword>
<reference evidence="7" key="1">
    <citation type="journal article" date="2023" name="Mol. Phylogenet. Evol.">
        <title>Genome-scale phylogeny and comparative genomics of the fungal order Sordariales.</title>
        <authorList>
            <person name="Hensen N."/>
            <person name="Bonometti L."/>
            <person name="Westerberg I."/>
            <person name="Brannstrom I.O."/>
            <person name="Guillou S."/>
            <person name="Cros-Aarteil S."/>
            <person name="Calhoun S."/>
            <person name="Haridas S."/>
            <person name="Kuo A."/>
            <person name="Mondo S."/>
            <person name="Pangilinan J."/>
            <person name="Riley R."/>
            <person name="LaButti K."/>
            <person name="Andreopoulos B."/>
            <person name="Lipzen A."/>
            <person name="Chen C."/>
            <person name="Yan M."/>
            <person name="Daum C."/>
            <person name="Ng V."/>
            <person name="Clum A."/>
            <person name="Steindorff A."/>
            <person name="Ohm R.A."/>
            <person name="Martin F."/>
            <person name="Silar P."/>
            <person name="Natvig D.O."/>
            <person name="Lalanne C."/>
            <person name="Gautier V."/>
            <person name="Ament-Velasquez S.L."/>
            <person name="Kruys A."/>
            <person name="Hutchinson M.I."/>
            <person name="Powell A.J."/>
            <person name="Barry K."/>
            <person name="Miller A.N."/>
            <person name="Grigoriev I.V."/>
            <person name="Debuchy R."/>
            <person name="Gladieux P."/>
            <person name="Hiltunen Thoren M."/>
            <person name="Johannesson H."/>
        </authorList>
    </citation>
    <scope>NUCLEOTIDE SEQUENCE</scope>
    <source>
        <strain evidence="7">CBS 757.83</strain>
    </source>
</reference>
<accession>A0AAN6PUS4</accession>
<dbReference type="Proteomes" id="UP001305647">
    <property type="component" value="Unassembled WGS sequence"/>
</dbReference>
<sequence>RDAVLSLTYDPNTTTYCTWWVDLTTPVACSTILSENAITLETFRRWNPSVSENCGTLPGGRSYCVEAMFEPPPASTTTSTTTPTSTTVPGNGVSTPVPTQPGMISYCNKFHFVQQGQTCATIAALYSISAAQFIQWNSAAGSDCSGLWASTYACVGVIEGTPAPSTTTKPGNGVTTPTPTHPVTSLPTSTPGILATPSASGTALGVSGSSSGTELRRHAGRYRRIPTCVGLIAGNGIPTPTAAHPGMVGNCNKFAYVNPGDTCDGIGFWNGVGGQWVKLWNGIEEACLSIQANTYACVGVV</sequence>
<dbReference type="GO" id="GO:0008061">
    <property type="term" value="F:chitin binding"/>
    <property type="evidence" value="ECO:0007669"/>
    <property type="project" value="UniProtKB-KW"/>
</dbReference>
<feature type="region of interest" description="Disordered" evidence="5">
    <location>
        <begin position="164"/>
        <end position="186"/>
    </location>
</feature>
<feature type="compositionally biased region" description="Low complexity" evidence="5">
    <location>
        <begin position="75"/>
        <end position="87"/>
    </location>
</feature>
<name>A0AAN6PUS4_9PEZI</name>
<evidence type="ECO:0000256" key="3">
    <source>
        <dbReference type="ARBA" id="ARBA00023026"/>
    </source>
</evidence>
<dbReference type="CDD" id="cd00118">
    <property type="entry name" value="LysM"/>
    <property type="match status" value="1"/>
</dbReference>
<evidence type="ECO:0000256" key="2">
    <source>
        <dbReference type="ARBA" id="ARBA00022729"/>
    </source>
</evidence>
<comment type="similarity">
    <text evidence="4">Belongs to the secreted LysM effector family.</text>
</comment>
<proteinExistence type="inferred from homology"/>
<dbReference type="InterPro" id="IPR018392">
    <property type="entry name" value="LysM"/>
</dbReference>
<dbReference type="PROSITE" id="PS51782">
    <property type="entry name" value="LYSM"/>
    <property type="match status" value="1"/>
</dbReference>
<feature type="non-terminal residue" evidence="7">
    <location>
        <position position="1"/>
    </location>
</feature>
<evidence type="ECO:0000256" key="5">
    <source>
        <dbReference type="SAM" id="MobiDB-lite"/>
    </source>
</evidence>
<dbReference type="AlphaFoldDB" id="A0AAN6PUS4"/>
<feature type="compositionally biased region" description="Low complexity" evidence="5">
    <location>
        <begin position="166"/>
        <end position="186"/>
    </location>
</feature>
<dbReference type="PANTHER" id="PTHR34997:SF2">
    <property type="entry name" value="LYSM DOMAIN-CONTAINING PROTEIN-RELATED"/>
    <property type="match status" value="1"/>
</dbReference>
<gene>
    <name evidence="7" type="ORF">N658DRAFT_532881</name>
</gene>
<dbReference type="InterPro" id="IPR052210">
    <property type="entry name" value="LysM1-like"/>
</dbReference>
<dbReference type="SUPFAM" id="SSF54106">
    <property type="entry name" value="LysM domain"/>
    <property type="match status" value="1"/>
</dbReference>
<dbReference type="InterPro" id="IPR036779">
    <property type="entry name" value="LysM_dom_sf"/>
</dbReference>
<keyword evidence="1" id="KW-0147">Chitin-binding</keyword>
<dbReference type="PANTHER" id="PTHR34997">
    <property type="entry name" value="AM15"/>
    <property type="match status" value="1"/>
</dbReference>
<comment type="caution">
    <text evidence="7">The sequence shown here is derived from an EMBL/GenBank/DDBJ whole genome shotgun (WGS) entry which is preliminary data.</text>
</comment>
<dbReference type="EMBL" id="MU863749">
    <property type="protein sequence ID" value="KAK4096007.1"/>
    <property type="molecule type" value="Genomic_DNA"/>
</dbReference>
<evidence type="ECO:0000256" key="4">
    <source>
        <dbReference type="ARBA" id="ARBA00044955"/>
    </source>
</evidence>